<feature type="domain" description="Terminase ATPase subunit N-terminal" evidence="1">
    <location>
        <begin position="11"/>
        <end position="57"/>
    </location>
</feature>
<evidence type="ECO:0000259" key="1">
    <source>
        <dbReference type="Pfam" id="PF06056"/>
    </source>
</evidence>
<protein>
    <recommendedName>
        <fullName evidence="1">Terminase ATPase subunit N-terminal domain-containing protein</fullName>
    </recommendedName>
</protein>
<sequence length="154" mass="17736">MTAKEREEKKDFARLLYLQGEEQKIISQRIGVSETTISKWVKEGGWQELRAAQNITRPELANKMLLSINKLLDKAISSDEVDSSLVKQLKTFSDAISNIDKKANIVDVIDTFIAFGKWLEHRMKIDSTLTPDFVKQVTYYQDLYIRHRLGSAED</sequence>
<dbReference type="InterPro" id="IPR009057">
    <property type="entry name" value="Homeodomain-like_sf"/>
</dbReference>
<organism evidence="2">
    <name type="scientific">virus sp. ct87y24</name>
    <dbReference type="NCBI Taxonomy" id="2825805"/>
    <lineage>
        <taxon>Viruses</taxon>
    </lineage>
</organism>
<dbReference type="SUPFAM" id="SSF46689">
    <property type="entry name" value="Homeodomain-like"/>
    <property type="match status" value="1"/>
</dbReference>
<reference evidence="2" key="1">
    <citation type="journal article" date="2021" name="Proc. Natl. Acad. Sci. U.S.A.">
        <title>A Catalog of Tens of Thousands of Viruses from Human Metagenomes Reveals Hidden Associations with Chronic Diseases.</title>
        <authorList>
            <person name="Tisza M.J."/>
            <person name="Buck C.B."/>
        </authorList>
    </citation>
    <scope>NUCLEOTIDE SEQUENCE</scope>
    <source>
        <strain evidence="2">Ct87y24</strain>
    </source>
</reference>
<name>A0A8S5Q794_9VIRU</name>
<accession>A0A8S5Q794</accession>
<dbReference type="EMBL" id="BK015588">
    <property type="protein sequence ID" value="DAE14589.1"/>
    <property type="molecule type" value="Genomic_DNA"/>
</dbReference>
<evidence type="ECO:0000313" key="2">
    <source>
        <dbReference type="EMBL" id="DAE14589.1"/>
    </source>
</evidence>
<proteinExistence type="predicted"/>
<dbReference type="Pfam" id="PF06056">
    <property type="entry name" value="Terminase_5"/>
    <property type="match status" value="1"/>
</dbReference>
<dbReference type="InterPro" id="IPR010332">
    <property type="entry name" value="ATPase_terminase-su_N"/>
</dbReference>